<evidence type="ECO:0000313" key="2">
    <source>
        <dbReference type="Proteomes" id="UP000001595"/>
    </source>
</evidence>
<dbReference type="Pfam" id="PF17705">
    <property type="entry name" value="DUF5551"/>
    <property type="match status" value="1"/>
</dbReference>
<keyword evidence="2" id="KW-1185">Reference proteome</keyword>
<dbReference type="Ensembl" id="ENSPPYT00000039585.1">
    <property type="protein sequence ID" value="ENSPPYP00000032906.1"/>
    <property type="gene ID" value="ENSPPYG00000031585.1"/>
</dbReference>
<dbReference type="Proteomes" id="UP000001595">
    <property type="component" value="Chromosome 10"/>
</dbReference>
<organism evidence="1 2">
    <name type="scientific">Pongo abelii</name>
    <name type="common">Sumatran orangutan</name>
    <name type="synonym">Pongo pygmaeus abelii</name>
    <dbReference type="NCBI Taxonomy" id="9601"/>
    <lineage>
        <taxon>Eukaryota</taxon>
        <taxon>Metazoa</taxon>
        <taxon>Chordata</taxon>
        <taxon>Craniata</taxon>
        <taxon>Vertebrata</taxon>
        <taxon>Euteleostomi</taxon>
        <taxon>Mammalia</taxon>
        <taxon>Eutheria</taxon>
        <taxon>Euarchontoglires</taxon>
        <taxon>Primates</taxon>
        <taxon>Haplorrhini</taxon>
        <taxon>Catarrhini</taxon>
        <taxon>Hominidae</taxon>
        <taxon>Pongo</taxon>
    </lineage>
</organism>
<reference evidence="1" key="2">
    <citation type="submission" date="2025-08" db="UniProtKB">
        <authorList>
            <consortium name="Ensembl"/>
        </authorList>
    </citation>
    <scope>IDENTIFICATION</scope>
</reference>
<reference evidence="1 2" key="1">
    <citation type="submission" date="2008-02" db="EMBL/GenBank/DDBJ databases">
        <title>A 6x draft sequence assembly of the Pongo pygmaeus abelii genome.</title>
        <authorList>
            <person name="Wilson R.K."/>
            <person name="Mardis E."/>
        </authorList>
    </citation>
    <scope>NUCLEOTIDE SEQUENCE [LARGE SCALE GENOMIC DNA]</scope>
</reference>
<sequence length="153" mass="17503">MAKSERRIYSMESMAPEISEDIGCPLAYMRESVCVLLINQSFLSCVAEMYIPDMNRPKAERRAEKGLRPPRELVGETRRLSWPTLARWLRRVSFSLYKPSIQAAPEPDPGNWAKSPRLSLGPEGITKGKHGFKFQGIKEKFNISKKVLKMTFL</sequence>
<dbReference type="OMA" id="RPGKAEW"/>
<evidence type="ECO:0000313" key="1">
    <source>
        <dbReference type="Ensembl" id="ENSPPYP00000032906.1"/>
    </source>
</evidence>
<accession>A0A8I5TI83</accession>
<name>A0A8I5TI83_PONAB</name>
<dbReference type="GeneTree" id="ENSGT00410000028701"/>
<reference evidence="1" key="3">
    <citation type="submission" date="2025-09" db="UniProtKB">
        <authorList>
            <consortium name="Ensembl"/>
        </authorList>
    </citation>
    <scope>IDENTIFICATION</scope>
</reference>
<protein>
    <submittedName>
        <fullName evidence="1">Uncharacterized protein</fullName>
    </submittedName>
</protein>
<dbReference type="InterPro" id="IPR040874">
    <property type="entry name" value="DUF5551"/>
</dbReference>
<dbReference type="AlphaFoldDB" id="A0A8I5TI83"/>
<proteinExistence type="predicted"/>